<gene>
    <name evidence="2" type="primary">VMP26</name>
</gene>
<proteinExistence type="predicted"/>
<evidence type="ECO:0000256" key="1">
    <source>
        <dbReference type="SAM" id="SignalP"/>
    </source>
</evidence>
<feature type="signal peptide" evidence="1">
    <location>
        <begin position="1"/>
        <end position="20"/>
    </location>
</feature>
<keyword evidence="1" id="KW-0732">Signal</keyword>
<accession>J7G6P9</accession>
<organism evidence="2">
    <name type="scientific">Heliconius melpomene</name>
    <name type="common">Postman butterfly</name>
    <dbReference type="NCBI Taxonomy" id="34740"/>
    <lineage>
        <taxon>Eukaryota</taxon>
        <taxon>Metazoa</taxon>
        <taxon>Ecdysozoa</taxon>
        <taxon>Arthropoda</taxon>
        <taxon>Hexapoda</taxon>
        <taxon>Insecta</taxon>
        <taxon>Pterygota</taxon>
        <taxon>Neoptera</taxon>
        <taxon>Endopterygota</taxon>
        <taxon>Lepidoptera</taxon>
        <taxon>Glossata</taxon>
        <taxon>Ditrysia</taxon>
        <taxon>Papilionoidea</taxon>
        <taxon>Nymphalidae</taxon>
        <taxon>Heliconiinae</taxon>
        <taxon>Heliconiini</taxon>
        <taxon>Heliconius</taxon>
    </lineage>
</organism>
<evidence type="ECO:0000313" key="2">
    <source>
        <dbReference type="EMBL" id="AFP58808.1"/>
    </source>
</evidence>
<reference evidence="2" key="1">
    <citation type="submission" date="2012-05" db="EMBL/GenBank/DDBJ databases">
        <title>A Microsynteny Coding for Vitelline Membrane Proteins in Three Lepidopteran Insects.</title>
        <authorList>
            <person name="Xu Y.Sr."/>
            <person name="Xiang Z."/>
            <person name="He N."/>
        </authorList>
    </citation>
    <scope>NUCLEOTIDE SEQUENCE</scope>
</reference>
<dbReference type="AlphaFoldDB" id="J7G6P9"/>
<dbReference type="EMBL" id="JX121279">
    <property type="protein sequence ID" value="AFP58808.1"/>
    <property type="molecule type" value="Genomic_DNA"/>
</dbReference>
<feature type="chain" id="PRO_5003792316" evidence="1">
    <location>
        <begin position="21"/>
        <end position="236"/>
    </location>
</feature>
<protein>
    <submittedName>
        <fullName evidence="2">VMP26</fullName>
    </submittedName>
</protein>
<sequence>MKVDPDIWASICVFVMVASSAPIAEDEQRPEYLEYDNRQGNYQRGQRLSENYYAITPCAAAAAARSFAPNTLYHNDLGARFVPSSYEYGQGFPGNMYRADDPYNDNREALSFSDMNFIEDVPTGRSNYRIAPSPLLLKGANFANIKNQLVHEVAPAVYGVYPNGNAGGCNMPLFFSCTPSVVSGRVTRSEPQFYNTPVITHPEYYRGVGDYQDAQGNVEQAIAPVSDTDKRKDTSV</sequence>
<name>J7G6P9_HELME</name>